<gene>
    <name evidence="2" type="ORF">CK203_061851</name>
</gene>
<feature type="domain" description="Reverse transcriptase zinc-binding" evidence="1">
    <location>
        <begin position="251"/>
        <end position="294"/>
    </location>
</feature>
<organism evidence="2 3">
    <name type="scientific">Vitis vinifera</name>
    <name type="common">Grape</name>
    <dbReference type="NCBI Taxonomy" id="29760"/>
    <lineage>
        <taxon>Eukaryota</taxon>
        <taxon>Viridiplantae</taxon>
        <taxon>Streptophyta</taxon>
        <taxon>Embryophyta</taxon>
        <taxon>Tracheophyta</taxon>
        <taxon>Spermatophyta</taxon>
        <taxon>Magnoliopsida</taxon>
        <taxon>eudicotyledons</taxon>
        <taxon>Gunneridae</taxon>
        <taxon>Pentapetalae</taxon>
        <taxon>rosids</taxon>
        <taxon>Vitales</taxon>
        <taxon>Vitaceae</taxon>
        <taxon>Viteae</taxon>
        <taxon>Vitis</taxon>
    </lineage>
</organism>
<dbReference type="AlphaFoldDB" id="A0A438GC05"/>
<dbReference type="Pfam" id="PF13966">
    <property type="entry name" value="zf-RVT"/>
    <property type="match status" value="1"/>
</dbReference>
<dbReference type="Proteomes" id="UP000288805">
    <property type="component" value="Unassembled WGS sequence"/>
</dbReference>
<accession>A0A438GC05</accession>
<evidence type="ECO:0000313" key="3">
    <source>
        <dbReference type="Proteomes" id="UP000288805"/>
    </source>
</evidence>
<proteinExistence type="predicted"/>
<dbReference type="InterPro" id="IPR026960">
    <property type="entry name" value="RVT-Znf"/>
</dbReference>
<dbReference type="EMBL" id="QGNW01000484">
    <property type="protein sequence ID" value="RVW69749.1"/>
    <property type="molecule type" value="Genomic_DNA"/>
</dbReference>
<comment type="caution">
    <text evidence="2">The sequence shown here is derived from an EMBL/GenBank/DDBJ whole genome shotgun (WGS) entry which is preliminary data.</text>
</comment>
<evidence type="ECO:0000313" key="2">
    <source>
        <dbReference type="EMBL" id="RVW69749.1"/>
    </source>
</evidence>
<evidence type="ECO:0000259" key="1">
    <source>
        <dbReference type="Pfam" id="PF13966"/>
    </source>
</evidence>
<sequence>MKRAVGGGFLTPCLVRGRRGEVVQITHLLFADDTLVFCEAKEDQLTHLCWLLMWFEALSGLKVNMEKSELIPVGRVENVGELADEFGYKRKDSKGDWLCGSDSTFQKEEGLPWSIVYDDKGKGGLGVKSLGLFNKALLGKWAWRFANEKTALWNQVIRRKYGEEKGGWRSCEIREAYGVGLWKAINKPFKRGFPFFISIASSKEAWVNEVWTAEGDRRGSWTPTFNRPFNDWELEEVGRLLRAMQPVSSAWFPSKIIWMSYAQPKISFFAWEASWGRVLTLDRLQKRGWALANRLERFLYGQEEEGDVAFGTVMLVLGHLEG</sequence>
<protein>
    <recommendedName>
        <fullName evidence="1">Reverse transcriptase zinc-binding domain-containing protein</fullName>
    </recommendedName>
</protein>
<reference evidence="2 3" key="1">
    <citation type="journal article" date="2018" name="PLoS Genet.">
        <title>Population sequencing reveals clonal diversity and ancestral inbreeding in the grapevine cultivar Chardonnay.</title>
        <authorList>
            <person name="Roach M.J."/>
            <person name="Johnson D.L."/>
            <person name="Bohlmann J."/>
            <person name="van Vuuren H.J."/>
            <person name="Jones S.J."/>
            <person name="Pretorius I.S."/>
            <person name="Schmidt S.A."/>
            <person name="Borneman A.R."/>
        </authorList>
    </citation>
    <scope>NUCLEOTIDE SEQUENCE [LARGE SCALE GENOMIC DNA]</scope>
    <source>
        <strain evidence="3">cv. Chardonnay</strain>
        <tissue evidence="2">Leaf</tissue>
    </source>
</reference>
<name>A0A438GC05_VITVI</name>